<proteinExistence type="predicted"/>
<organism evidence="1 2">
    <name type="scientific">Chitinophaga rhizophila</name>
    <dbReference type="NCBI Taxonomy" id="2866212"/>
    <lineage>
        <taxon>Bacteria</taxon>
        <taxon>Pseudomonadati</taxon>
        <taxon>Bacteroidota</taxon>
        <taxon>Chitinophagia</taxon>
        <taxon>Chitinophagales</taxon>
        <taxon>Chitinophagaceae</taxon>
        <taxon>Chitinophaga</taxon>
    </lineage>
</organism>
<accession>A0ABS7GHN1</accession>
<evidence type="ECO:0000313" key="1">
    <source>
        <dbReference type="EMBL" id="MBW8687199.1"/>
    </source>
</evidence>
<reference evidence="1 2" key="1">
    <citation type="submission" date="2021-08" db="EMBL/GenBank/DDBJ databases">
        <title>The genome sequence of Chitinophaga sp. B61.</title>
        <authorList>
            <person name="Zhang X."/>
        </authorList>
    </citation>
    <scope>NUCLEOTIDE SEQUENCE [LARGE SCALE GENOMIC DNA]</scope>
    <source>
        <strain evidence="1 2">B61</strain>
    </source>
</reference>
<sequence length="163" mass="19148">MKHTTKIMLFTGMVAFFVIQVSHTIRNTNSWPFCSYNMFNRMMQPKIDEFMIWLYDSKGNKQLVLPGNAIPIEYYRTPVLMSDVFDGNNESSKVQLCRILLDHLNTAPWGKFDEILPSARPTPGSHFTGMEVFIYNYDLDLYRYGQKLEPVNRKLIYSYHQQS</sequence>
<gene>
    <name evidence="1" type="ORF">K1Y79_22870</name>
</gene>
<dbReference type="EMBL" id="JAICCF010000004">
    <property type="protein sequence ID" value="MBW8687199.1"/>
    <property type="molecule type" value="Genomic_DNA"/>
</dbReference>
<comment type="caution">
    <text evidence="1">The sequence shown here is derived from an EMBL/GenBank/DDBJ whole genome shotgun (WGS) entry which is preliminary data.</text>
</comment>
<protein>
    <submittedName>
        <fullName evidence="1">Uncharacterized protein</fullName>
    </submittedName>
</protein>
<dbReference type="Proteomes" id="UP000812961">
    <property type="component" value="Unassembled WGS sequence"/>
</dbReference>
<evidence type="ECO:0000313" key="2">
    <source>
        <dbReference type="Proteomes" id="UP000812961"/>
    </source>
</evidence>
<name>A0ABS7GHN1_9BACT</name>
<keyword evidence="2" id="KW-1185">Reference proteome</keyword>
<dbReference type="RefSeq" id="WP_220252521.1">
    <property type="nucleotide sequence ID" value="NZ_JAICCF010000004.1"/>
</dbReference>